<keyword evidence="1" id="KW-0808">Transferase</keyword>
<comment type="caution">
    <text evidence="3">The sequence shown here is derived from an EMBL/GenBank/DDBJ whole genome shotgun (WGS) entry which is preliminary data.</text>
</comment>
<organism evidence="3 4">
    <name type="scientific">Lactobacillus kullabergensis</name>
    <dbReference type="NCBI Taxonomy" id="1218493"/>
    <lineage>
        <taxon>Bacteria</taxon>
        <taxon>Bacillati</taxon>
        <taxon>Bacillota</taxon>
        <taxon>Bacilli</taxon>
        <taxon>Lactobacillales</taxon>
        <taxon>Lactobacillaceae</taxon>
        <taxon>Lactobacillus</taxon>
    </lineage>
</organism>
<evidence type="ECO:0000256" key="1">
    <source>
        <dbReference type="ARBA" id="ARBA00022679"/>
    </source>
</evidence>
<name>A0A0F4L892_9LACO</name>
<dbReference type="InterPro" id="IPR036662">
    <property type="entry name" value="PTS_EIIA_man-typ_sf"/>
</dbReference>
<dbReference type="PANTHER" id="PTHR33799:SF1">
    <property type="entry name" value="PTS SYSTEM MANNOSE-SPECIFIC EIIAB COMPONENT-RELATED"/>
    <property type="match status" value="1"/>
</dbReference>
<dbReference type="STRING" id="1218493.JF76_15130"/>
<dbReference type="Proteomes" id="UP000033533">
    <property type="component" value="Unassembled WGS sequence"/>
</dbReference>
<dbReference type="Pfam" id="PF03610">
    <property type="entry name" value="EIIA-man"/>
    <property type="match status" value="1"/>
</dbReference>
<protein>
    <submittedName>
        <fullName evidence="3">PTS Man IIA</fullName>
    </submittedName>
</protein>
<dbReference type="AlphaFoldDB" id="A0A0F4L892"/>
<evidence type="ECO:0000259" key="2">
    <source>
        <dbReference type="PROSITE" id="PS51096"/>
    </source>
</evidence>
<dbReference type="PANTHER" id="PTHR33799">
    <property type="entry name" value="PTS PERMEASE-RELATED-RELATED"/>
    <property type="match status" value="1"/>
</dbReference>
<gene>
    <name evidence="3" type="ORF">JF76_15130</name>
</gene>
<dbReference type="GO" id="GO:0016020">
    <property type="term" value="C:membrane"/>
    <property type="evidence" value="ECO:0007669"/>
    <property type="project" value="InterPro"/>
</dbReference>
<accession>A0A0F4L892</accession>
<evidence type="ECO:0000313" key="3">
    <source>
        <dbReference type="EMBL" id="KJY54493.1"/>
    </source>
</evidence>
<reference evidence="3 4" key="1">
    <citation type="submission" date="2014-12" db="EMBL/GenBank/DDBJ databases">
        <title>Comparative genomics of the lactic acid bacteria isolated from the honey bee gut.</title>
        <authorList>
            <person name="Ellegaard K.M."/>
            <person name="Tamarit D."/>
            <person name="Javelind E."/>
            <person name="Olofsson T."/>
            <person name="Andersson S.G."/>
            <person name="Vasquez A."/>
        </authorList>
    </citation>
    <scope>NUCLEOTIDE SEQUENCE [LARGE SCALE GENOMIC DNA]</scope>
    <source>
        <strain evidence="3 4">Biut2</strain>
    </source>
</reference>
<dbReference type="PROSITE" id="PS51096">
    <property type="entry name" value="PTS_EIIA_TYPE_4"/>
    <property type="match status" value="1"/>
</dbReference>
<feature type="domain" description="PTS EIIA type-4" evidence="2">
    <location>
        <begin position="1"/>
        <end position="124"/>
    </location>
</feature>
<evidence type="ECO:0000313" key="4">
    <source>
        <dbReference type="Proteomes" id="UP000033533"/>
    </source>
</evidence>
<dbReference type="GO" id="GO:0016740">
    <property type="term" value="F:transferase activity"/>
    <property type="evidence" value="ECO:0007669"/>
    <property type="project" value="UniProtKB-KW"/>
</dbReference>
<dbReference type="Gene3D" id="3.40.50.510">
    <property type="entry name" value="Phosphotransferase system, mannose-type IIA component"/>
    <property type="match status" value="1"/>
</dbReference>
<dbReference type="GO" id="GO:0009401">
    <property type="term" value="P:phosphoenolpyruvate-dependent sugar phosphotransferase system"/>
    <property type="evidence" value="ECO:0007669"/>
    <property type="project" value="InterPro"/>
</dbReference>
<dbReference type="InterPro" id="IPR051471">
    <property type="entry name" value="Bacterial_PTS_sugar_comp"/>
</dbReference>
<dbReference type="InterPro" id="IPR004701">
    <property type="entry name" value="PTS_EIIA_man-typ"/>
</dbReference>
<dbReference type="EMBL" id="JXBY01000025">
    <property type="protein sequence ID" value="KJY54493.1"/>
    <property type="molecule type" value="Genomic_DNA"/>
</dbReference>
<sequence length="139" mass="15747">MKILCMSHGTMAQGVVQSAKMIVGDVKFLDYINAYVDGNDDIEKKIVDYLNQNRGQTIIVCTDIFGGSVNNNWMKYLNKEGNLYLIAGLSLPLIIELVLKIEQKSQDNINKIIKRSIKSAKDSVKFCNELNLDIKRDEF</sequence>
<dbReference type="PATRIC" id="fig|1218493.3.peg.1585"/>
<dbReference type="SUPFAM" id="SSF53062">
    <property type="entry name" value="PTS system fructose IIA component-like"/>
    <property type="match status" value="1"/>
</dbReference>
<dbReference type="HOGENOM" id="CLU_123235_3_0_9"/>
<proteinExistence type="predicted"/>